<evidence type="ECO:0000313" key="15">
    <source>
        <dbReference type="Proteomes" id="UP000807469"/>
    </source>
</evidence>
<evidence type="ECO:0000256" key="5">
    <source>
        <dbReference type="ARBA" id="ARBA00022617"/>
    </source>
</evidence>
<dbReference type="GO" id="GO:0020037">
    <property type="term" value="F:heme binding"/>
    <property type="evidence" value="ECO:0007669"/>
    <property type="project" value="InterPro"/>
</dbReference>
<evidence type="ECO:0000256" key="8">
    <source>
        <dbReference type="ARBA" id="ARBA00022989"/>
    </source>
</evidence>
<evidence type="ECO:0000256" key="7">
    <source>
        <dbReference type="ARBA" id="ARBA00022723"/>
    </source>
</evidence>
<comment type="pathway">
    <text evidence="3">Secondary metabolite biosynthesis; terpenoid biosynthesis.</text>
</comment>
<keyword evidence="10 13" id="KW-0408">Iron</keyword>
<keyword evidence="7 13" id="KW-0479">Metal-binding</keyword>
<keyword evidence="8" id="KW-1133">Transmembrane helix</keyword>
<sequence>MWPIVILLSLLGLTIFTWKRILRPFVFPTIWENLPGPAPSSFLSGSLGDLLSPRGWKWHQDIADIYGSVVKIKGLFGANYLYVSDPKALHHILVKDQHFYEETVAVIEGNKMLLGEGIFTSVGERHRLQRKALTPIFTIAHMRQILPIFYEVTYKLRDTFVQKVHKGERDIDILEWMTRMALELIGQSGLGYSFDDLSENASMHPYALASKKLIPLASQALVLRNIIMPIVTIGTPRFRKFIVDYLLLPFPLVKELKEIVDVLYGTSVGIYETKKKLLAEGDEAVSSQIGRGKDIISILMKANMVATDAERLSEEEIVTQTTSLTFAATDTTSSALCRTLHLLALNKDAQGKVRQELREARQQNGGDDLDYDMLVSLPYLDAICRETLRLHPPVSFMERVVQEDIILPFATPVKGVDGEDIAELPMPKGTHVFISIIGCNRNPEFWGPDVLEWKPERWLNPLPDSVVNARIPGIYSHLLTFLGGGKSCIGFKFSQLEMKIVLAILLETFEFSPTDKEIVWQMNAIASPALDWYSTHGSLPMKIKLAPCVA</sequence>
<dbReference type="Proteomes" id="UP000807469">
    <property type="component" value="Unassembled WGS sequence"/>
</dbReference>
<organism evidence="14 15">
    <name type="scientific">Pholiota conissans</name>
    <dbReference type="NCBI Taxonomy" id="109636"/>
    <lineage>
        <taxon>Eukaryota</taxon>
        <taxon>Fungi</taxon>
        <taxon>Dikarya</taxon>
        <taxon>Basidiomycota</taxon>
        <taxon>Agaricomycotina</taxon>
        <taxon>Agaricomycetes</taxon>
        <taxon>Agaricomycetidae</taxon>
        <taxon>Agaricales</taxon>
        <taxon>Agaricineae</taxon>
        <taxon>Strophariaceae</taxon>
        <taxon>Pholiota</taxon>
    </lineage>
</organism>
<name>A0A9P5YZF7_9AGAR</name>
<evidence type="ECO:0000256" key="1">
    <source>
        <dbReference type="ARBA" id="ARBA00001971"/>
    </source>
</evidence>
<evidence type="ECO:0000256" key="13">
    <source>
        <dbReference type="PIRSR" id="PIRSR602403-1"/>
    </source>
</evidence>
<evidence type="ECO:0000256" key="2">
    <source>
        <dbReference type="ARBA" id="ARBA00004370"/>
    </source>
</evidence>
<keyword evidence="9" id="KW-0560">Oxidoreductase</keyword>
<evidence type="ECO:0000256" key="9">
    <source>
        <dbReference type="ARBA" id="ARBA00023002"/>
    </source>
</evidence>
<keyword evidence="11" id="KW-0503">Monooxygenase</keyword>
<dbReference type="Pfam" id="PF00067">
    <property type="entry name" value="p450"/>
    <property type="match status" value="1"/>
</dbReference>
<dbReference type="GO" id="GO:0016020">
    <property type="term" value="C:membrane"/>
    <property type="evidence" value="ECO:0007669"/>
    <property type="project" value="UniProtKB-SubCell"/>
</dbReference>
<dbReference type="EMBL" id="MU155247">
    <property type="protein sequence ID" value="KAF9477913.1"/>
    <property type="molecule type" value="Genomic_DNA"/>
</dbReference>
<reference evidence="14" key="1">
    <citation type="submission" date="2020-11" db="EMBL/GenBank/DDBJ databases">
        <authorList>
            <consortium name="DOE Joint Genome Institute"/>
            <person name="Ahrendt S."/>
            <person name="Riley R."/>
            <person name="Andreopoulos W."/>
            <person name="Labutti K."/>
            <person name="Pangilinan J."/>
            <person name="Ruiz-Duenas F.J."/>
            <person name="Barrasa J.M."/>
            <person name="Sanchez-Garcia M."/>
            <person name="Camarero S."/>
            <person name="Miyauchi S."/>
            <person name="Serrano A."/>
            <person name="Linde D."/>
            <person name="Babiker R."/>
            <person name="Drula E."/>
            <person name="Ayuso-Fernandez I."/>
            <person name="Pacheco R."/>
            <person name="Padilla G."/>
            <person name="Ferreira P."/>
            <person name="Barriuso J."/>
            <person name="Kellner H."/>
            <person name="Castanera R."/>
            <person name="Alfaro M."/>
            <person name="Ramirez L."/>
            <person name="Pisabarro A.G."/>
            <person name="Kuo A."/>
            <person name="Tritt A."/>
            <person name="Lipzen A."/>
            <person name="He G."/>
            <person name="Yan M."/>
            <person name="Ng V."/>
            <person name="Cullen D."/>
            <person name="Martin F."/>
            <person name="Rosso M.-N."/>
            <person name="Henrissat B."/>
            <person name="Hibbett D."/>
            <person name="Martinez A.T."/>
            <person name="Grigoriev I.V."/>
        </authorList>
    </citation>
    <scope>NUCLEOTIDE SEQUENCE</scope>
    <source>
        <strain evidence="14">CIRM-BRFM 674</strain>
    </source>
</reference>
<gene>
    <name evidence="14" type="ORF">BDN70DRAFT_880603</name>
</gene>
<dbReference type="PANTHER" id="PTHR24305:SF166">
    <property type="entry name" value="CYTOCHROME P450 12A4, MITOCHONDRIAL-RELATED"/>
    <property type="match status" value="1"/>
</dbReference>
<evidence type="ECO:0000313" key="14">
    <source>
        <dbReference type="EMBL" id="KAF9477913.1"/>
    </source>
</evidence>
<dbReference type="Gene3D" id="1.10.630.10">
    <property type="entry name" value="Cytochrome P450"/>
    <property type="match status" value="1"/>
</dbReference>
<dbReference type="GO" id="GO:0005506">
    <property type="term" value="F:iron ion binding"/>
    <property type="evidence" value="ECO:0007669"/>
    <property type="project" value="InterPro"/>
</dbReference>
<protein>
    <submittedName>
        <fullName evidence="14">Cytochrome P450</fullName>
    </submittedName>
</protein>
<evidence type="ECO:0000256" key="6">
    <source>
        <dbReference type="ARBA" id="ARBA00022692"/>
    </source>
</evidence>
<dbReference type="CDD" id="cd11069">
    <property type="entry name" value="CYP_FUM15-like"/>
    <property type="match status" value="1"/>
</dbReference>
<feature type="binding site" description="axial binding residue" evidence="13">
    <location>
        <position position="488"/>
    </location>
    <ligand>
        <name>heme</name>
        <dbReference type="ChEBI" id="CHEBI:30413"/>
    </ligand>
    <ligandPart>
        <name>Fe</name>
        <dbReference type="ChEBI" id="CHEBI:18248"/>
    </ligandPart>
</feature>
<proteinExistence type="inferred from homology"/>
<keyword evidence="15" id="KW-1185">Reference proteome</keyword>
<evidence type="ECO:0000256" key="12">
    <source>
        <dbReference type="ARBA" id="ARBA00023136"/>
    </source>
</evidence>
<accession>A0A9P5YZF7</accession>
<evidence type="ECO:0000256" key="4">
    <source>
        <dbReference type="ARBA" id="ARBA00010617"/>
    </source>
</evidence>
<keyword evidence="5 13" id="KW-0349">Heme</keyword>
<dbReference type="SUPFAM" id="SSF48264">
    <property type="entry name" value="Cytochrome P450"/>
    <property type="match status" value="1"/>
</dbReference>
<evidence type="ECO:0000256" key="3">
    <source>
        <dbReference type="ARBA" id="ARBA00004721"/>
    </source>
</evidence>
<comment type="similarity">
    <text evidence="4">Belongs to the cytochrome P450 family.</text>
</comment>
<dbReference type="AlphaFoldDB" id="A0A9P5YZF7"/>
<keyword evidence="6" id="KW-0812">Transmembrane</keyword>
<comment type="caution">
    <text evidence="14">The sequence shown here is derived from an EMBL/GenBank/DDBJ whole genome shotgun (WGS) entry which is preliminary data.</text>
</comment>
<dbReference type="OrthoDB" id="1470350at2759"/>
<dbReference type="InterPro" id="IPR036396">
    <property type="entry name" value="Cyt_P450_sf"/>
</dbReference>
<dbReference type="PRINTS" id="PR00385">
    <property type="entry name" value="P450"/>
</dbReference>
<dbReference type="GO" id="GO:0016705">
    <property type="term" value="F:oxidoreductase activity, acting on paired donors, with incorporation or reduction of molecular oxygen"/>
    <property type="evidence" value="ECO:0007669"/>
    <property type="project" value="InterPro"/>
</dbReference>
<dbReference type="PANTHER" id="PTHR24305">
    <property type="entry name" value="CYTOCHROME P450"/>
    <property type="match status" value="1"/>
</dbReference>
<evidence type="ECO:0000256" key="10">
    <source>
        <dbReference type="ARBA" id="ARBA00023004"/>
    </source>
</evidence>
<dbReference type="PRINTS" id="PR00465">
    <property type="entry name" value="EP450IV"/>
</dbReference>
<comment type="cofactor">
    <cofactor evidence="1 13">
        <name>heme</name>
        <dbReference type="ChEBI" id="CHEBI:30413"/>
    </cofactor>
</comment>
<dbReference type="InterPro" id="IPR002403">
    <property type="entry name" value="Cyt_P450_E_grp-IV"/>
</dbReference>
<dbReference type="InterPro" id="IPR050121">
    <property type="entry name" value="Cytochrome_P450_monoxygenase"/>
</dbReference>
<evidence type="ECO:0000256" key="11">
    <source>
        <dbReference type="ARBA" id="ARBA00023033"/>
    </source>
</evidence>
<dbReference type="InterPro" id="IPR001128">
    <property type="entry name" value="Cyt_P450"/>
</dbReference>
<comment type="subcellular location">
    <subcellularLocation>
        <location evidence="2">Membrane</location>
    </subcellularLocation>
</comment>
<dbReference type="GO" id="GO:0004497">
    <property type="term" value="F:monooxygenase activity"/>
    <property type="evidence" value="ECO:0007669"/>
    <property type="project" value="UniProtKB-KW"/>
</dbReference>
<keyword evidence="12" id="KW-0472">Membrane</keyword>